<sequence length="379" mass="41772">MSHSNSKYDAVILGCGVLGLSIAQELTNRGLKVALVGKDLPEDIHSTGFASPWAGASWHSFATNPAEQRRDEYTFREFERLSKEIPELCERRPYRYYWKNEGSWKEPWYKDLMFGYRLLTPSEVPPPYKYGVTYEAYTLNTPLYLHHLASHLRSHSVLIIRERVSSLDELYSLPSIGKVDLVINASGLGARSLLGVEDPLVHPAKGQTILVEAPDVKITYGVEDTHDIPNQKIYIIPRPGKAGHVILGGIYNANDWSTNVDGDVAQQILRDCYELCPDLDGKKGRGTIGDIRIVAHNVGLRPAREGGLRCELEERVIGNGVKSGNELVPAGGKGKGRKVGVVHAYGIGGAGYQSSLGISKEVGGLVDQWLEKKKSKAKL</sequence>
<protein>
    <submittedName>
        <fullName evidence="8">D-amino-acid oxidase</fullName>
    </submittedName>
</protein>
<dbReference type="PIRSF" id="PIRSF000189">
    <property type="entry name" value="D-aa_oxidase"/>
    <property type="match status" value="1"/>
</dbReference>
<dbReference type="InterPro" id="IPR023209">
    <property type="entry name" value="DAO"/>
</dbReference>
<evidence type="ECO:0000256" key="1">
    <source>
        <dbReference type="ARBA" id="ARBA00001974"/>
    </source>
</evidence>
<reference evidence="8" key="1">
    <citation type="submission" date="2013-07" db="EMBL/GenBank/DDBJ databases">
        <title>The Genome Sequence of Cryptococcus bestiolae CBS10118.</title>
        <authorList>
            <consortium name="The Broad Institute Genome Sequencing Platform"/>
            <person name="Cuomo C."/>
            <person name="Litvintseva A."/>
            <person name="Chen Y."/>
            <person name="Heitman J."/>
            <person name="Sun S."/>
            <person name="Springer D."/>
            <person name="Dromer F."/>
            <person name="Young S.K."/>
            <person name="Zeng Q."/>
            <person name="Gargeya S."/>
            <person name="Fitzgerald M."/>
            <person name="Abouelleil A."/>
            <person name="Alvarado L."/>
            <person name="Berlin A.M."/>
            <person name="Chapman S.B."/>
            <person name="Dewar J."/>
            <person name="Goldberg J."/>
            <person name="Griggs A."/>
            <person name="Gujja S."/>
            <person name="Hansen M."/>
            <person name="Howarth C."/>
            <person name="Imamovic A."/>
            <person name="Larimer J."/>
            <person name="McCowan C."/>
            <person name="Murphy C."/>
            <person name="Pearson M."/>
            <person name="Priest M."/>
            <person name="Roberts A."/>
            <person name="Saif S."/>
            <person name="Shea T."/>
            <person name="Sykes S."/>
            <person name="Wortman J."/>
            <person name="Nusbaum C."/>
            <person name="Birren B."/>
        </authorList>
    </citation>
    <scope>NUCLEOTIDE SEQUENCE [LARGE SCALE GENOMIC DNA]</scope>
    <source>
        <strain evidence="8">CBS 10118</strain>
    </source>
</reference>
<reference evidence="8" key="3">
    <citation type="submission" date="2014-01" db="EMBL/GenBank/DDBJ databases">
        <title>Evolution of pathogenesis and genome organization in the Tremellales.</title>
        <authorList>
            <person name="Cuomo C."/>
            <person name="Litvintseva A."/>
            <person name="Heitman J."/>
            <person name="Chen Y."/>
            <person name="Sun S."/>
            <person name="Springer D."/>
            <person name="Dromer F."/>
            <person name="Young S."/>
            <person name="Zeng Q."/>
            <person name="Chapman S."/>
            <person name="Gujja S."/>
            <person name="Saif S."/>
            <person name="Birren B."/>
        </authorList>
    </citation>
    <scope>NUCLEOTIDE SEQUENCE</scope>
    <source>
        <strain evidence="8">CBS 10118</strain>
    </source>
</reference>
<reference evidence="9" key="4">
    <citation type="submission" date="2024-02" db="EMBL/GenBank/DDBJ databases">
        <title>Comparative genomics of Cryptococcus and Kwoniella reveals pathogenesis evolution and contrasting modes of karyotype evolution via chromosome fusion or intercentromeric recombination.</title>
        <authorList>
            <person name="Coelho M.A."/>
            <person name="David-Palma M."/>
            <person name="Shea T."/>
            <person name="Bowers K."/>
            <person name="McGinley-Smith S."/>
            <person name="Mohammad A.W."/>
            <person name="Gnirke A."/>
            <person name="Yurkov A.M."/>
            <person name="Nowrousian M."/>
            <person name="Sun S."/>
            <person name="Cuomo C.A."/>
            <person name="Heitman J."/>
        </authorList>
    </citation>
    <scope>NUCLEOTIDE SEQUENCE</scope>
    <source>
        <strain evidence="9">CBS 10118</strain>
    </source>
</reference>
<dbReference type="GO" id="GO:0003884">
    <property type="term" value="F:D-amino-acid oxidase activity"/>
    <property type="evidence" value="ECO:0007669"/>
    <property type="project" value="InterPro"/>
</dbReference>
<evidence type="ECO:0000256" key="3">
    <source>
        <dbReference type="ARBA" id="ARBA00022630"/>
    </source>
</evidence>
<evidence type="ECO:0000256" key="6">
    <source>
        <dbReference type="PIRSR" id="PIRSR000189-1"/>
    </source>
</evidence>
<dbReference type="Gene3D" id="3.30.9.10">
    <property type="entry name" value="D-Amino Acid Oxidase, subunit A, domain 2"/>
    <property type="match status" value="1"/>
</dbReference>
<feature type="binding site" evidence="6">
    <location>
        <position position="164"/>
    </location>
    <ligand>
        <name>FAD</name>
        <dbReference type="ChEBI" id="CHEBI:57692"/>
    </ligand>
</feature>
<dbReference type="AlphaFoldDB" id="A0A1B9FTP2"/>
<comment type="cofactor">
    <cofactor evidence="1 6">
        <name>FAD</name>
        <dbReference type="ChEBI" id="CHEBI:57692"/>
    </cofactor>
</comment>
<feature type="domain" description="FAD dependent oxidoreductase" evidence="7">
    <location>
        <begin position="9"/>
        <end position="362"/>
    </location>
</feature>
<dbReference type="Pfam" id="PF01266">
    <property type="entry name" value="DAO"/>
    <property type="match status" value="1"/>
</dbReference>
<proteinExistence type="inferred from homology"/>
<organism evidence="8">
    <name type="scientific">Kwoniella bestiolae CBS 10118</name>
    <dbReference type="NCBI Taxonomy" id="1296100"/>
    <lineage>
        <taxon>Eukaryota</taxon>
        <taxon>Fungi</taxon>
        <taxon>Dikarya</taxon>
        <taxon>Basidiomycota</taxon>
        <taxon>Agaricomycotina</taxon>
        <taxon>Tremellomycetes</taxon>
        <taxon>Tremellales</taxon>
        <taxon>Cryptococcaceae</taxon>
        <taxon>Kwoniella</taxon>
    </lineage>
</organism>
<dbReference type="VEuPathDB" id="FungiDB:I302_07775"/>
<reference evidence="9" key="2">
    <citation type="submission" date="2013-07" db="EMBL/GenBank/DDBJ databases">
        <authorList>
            <consortium name="The Broad Institute Genome Sequencing Platform"/>
            <person name="Cuomo C."/>
            <person name="Litvintseva A."/>
            <person name="Chen Y."/>
            <person name="Heitman J."/>
            <person name="Sun S."/>
            <person name="Springer D."/>
            <person name="Dromer F."/>
            <person name="Young S.K."/>
            <person name="Zeng Q."/>
            <person name="Gargeya S."/>
            <person name="Fitzgerald M."/>
            <person name="Abouelleil A."/>
            <person name="Alvarado L."/>
            <person name="Berlin A.M."/>
            <person name="Chapman S.B."/>
            <person name="Dewar J."/>
            <person name="Goldberg J."/>
            <person name="Griggs A."/>
            <person name="Gujja S."/>
            <person name="Hansen M."/>
            <person name="Howarth C."/>
            <person name="Imamovic A."/>
            <person name="Larimer J."/>
            <person name="McCowan C."/>
            <person name="Murphy C."/>
            <person name="Pearson M."/>
            <person name="Priest M."/>
            <person name="Roberts A."/>
            <person name="Saif S."/>
            <person name="Shea T."/>
            <person name="Sykes S."/>
            <person name="Wortman J."/>
            <person name="Nusbaum C."/>
            <person name="Birren B."/>
        </authorList>
    </citation>
    <scope>NUCLEOTIDE SEQUENCE</scope>
    <source>
        <strain evidence="9">CBS 10118</strain>
    </source>
</reference>
<dbReference type="PANTHER" id="PTHR11530:SF30">
    <property type="entry name" value="FAD DEPENDENT OXIDOREDUCTASE DOMAIN-CONTAINING PROTEIN"/>
    <property type="match status" value="1"/>
</dbReference>
<dbReference type="EMBL" id="CP144548">
    <property type="protein sequence ID" value="WVW86588.1"/>
    <property type="molecule type" value="Genomic_DNA"/>
</dbReference>
<feature type="binding site" evidence="6">
    <location>
        <position position="292"/>
    </location>
    <ligand>
        <name>D-dopa</name>
        <dbReference type="ChEBI" id="CHEBI:149689"/>
    </ligand>
</feature>
<dbReference type="Proteomes" id="UP000092730">
    <property type="component" value="Chromosome 8"/>
</dbReference>
<evidence type="ECO:0000256" key="2">
    <source>
        <dbReference type="ARBA" id="ARBA00006730"/>
    </source>
</evidence>
<keyword evidence="4 6" id="KW-0274">FAD</keyword>
<evidence type="ECO:0000256" key="4">
    <source>
        <dbReference type="ARBA" id="ARBA00022827"/>
    </source>
</evidence>
<keyword evidence="3" id="KW-0285">Flavoprotein</keyword>
<dbReference type="GO" id="GO:0071949">
    <property type="term" value="F:FAD binding"/>
    <property type="evidence" value="ECO:0007669"/>
    <property type="project" value="InterPro"/>
</dbReference>
<dbReference type="SUPFAM" id="SSF54373">
    <property type="entry name" value="FAD-linked reductases, C-terminal domain"/>
    <property type="match status" value="1"/>
</dbReference>
<dbReference type="SUPFAM" id="SSF51971">
    <property type="entry name" value="Nucleotide-binding domain"/>
    <property type="match status" value="1"/>
</dbReference>
<dbReference type="STRING" id="1296100.A0A1B9FTP2"/>
<dbReference type="GO" id="GO:0005737">
    <property type="term" value="C:cytoplasm"/>
    <property type="evidence" value="ECO:0007669"/>
    <property type="project" value="TreeGrafter"/>
</dbReference>
<dbReference type="GO" id="GO:0019478">
    <property type="term" value="P:D-amino acid catabolic process"/>
    <property type="evidence" value="ECO:0007669"/>
    <property type="project" value="TreeGrafter"/>
</dbReference>
<dbReference type="OrthoDB" id="2015447at2759"/>
<keyword evidence="10" id="KW-1185">Reference proteome</keyword>
<gene>
    <name evidence="8" type="ORF">I302_07775</name>
    <name evidence="9" type="ORF">I302_108638</name>
</gene>
<keyword evidence="5" id="KW-0560">Oxidoreductase</keyword>
<dbReference type="GeneID" id="30212174"/>
<evidence type="ECO:0000259" key="7">
    <source>
        <dbReference type="Pfam" id="PF01266"/>
    </source>
</evidence>
<feature type="binding site" evidence="6">
    <location>
        <position position="349"/>
    </location>
    <ligand>
        <name>D-dopa</name>
        <dbReference type="ChEBI" id="CHEBI:149689"/>
    </ligand>
</feature>
<dbReference type="InterPro" id="IPR006076">
    <property type="entry name" value="FAD-dep_OxRdtase"/>
</dbReference>
<evidence type="ECO:0000313" key="8">
    <source>
        <dbReference type="EMBL" id="OCF22133.1"/>
    </source>
</evidence>
<dbReference type="Gene3D" id="3.40.50.720">
    <property type="entry name" value="NAD(P)-binding Rossmann-like Domain"/>
    <property type="match status" value="1"/>
</dbReference>
<dbReference type="RefSeq" id="XP_019043203.1">
    <property type="nucleotide sequence ID" value="XM_019194367.1"/>
</dbReference>
<dbReference type="PANTHER" id="PTHR11530">
    <property type="entry name" value="D-AMINO ACID OXIDASE"/>
    <property type="match status" value="1"/>
</dbReference>
<dbReference type="EMBL" id="KI894025">
    <property type="protein sequence ID" value="OCF22133.1"/>
    <property type="molecule type" value="Genomic_DNA"/>
</dbReference>
<evidence type="ECO:0000313" key="10">
    <source>
        <dbReference type="Proteomes" id="UP000092730"/>
    </source>
</evidence>
<name>A0A1B9FTP2_9TREE</name>
<dbReference type="KEGG" id="kbi:30212174"/>
<comment type="similarity">
    <text evidence="2">Belongs to the DAMOX/DASOX family.</text>
</comment>
<evidence type="ECO:0000313" key="9">
    <source>
        <dbReference type="EMBL" id="WVW86588.1"/>
    </source>
</evidence>
<evidence type="ECO:0000256" key="5">
    <source>
        <dbReference type="ARBA" id="ARBA00023002"/>
    </source>
</evidence>
<accession>A0A1B9FTP2</accession>